<sequence length="382" mass="43609">MEISKLFEEISAKMKGDFNISAQFQHHGNRGSYREDSLKNFLTNGKLPDIFGIASGEIISQYSQVSKQMDAIIYDKSKSIIFESSESTKIFPIESVLGIIEVKSQLSKAKLIEGLENIKSLKTLHAPQLITKNYGDRVQIGYYNNPPFGVIFAYSLSGNSLESLRNNLKEWCDSNPPEVWPNFICILDEGTINFRNGLNDVLISSEIKKTSSISSLQHKENSLFEFTSALITLCANREIDIFNIQEYKNIGIMIDTHRVKFEGQIKNLEGQRIRLSDSFIKIIYENRGKSIPYKDLMDKFADGLNFIGKELFDDRLDKVYVYDPDNLPSISELLSKNTGNKPLAEILQNTPIFSGGTYLIINEEKYYIPLYYWNENNTVLFE</sequence>
<dbReference type="RefSeq" id="WP_074947259.1">
    <property type="nucleotide sequence ID" value="NZ_FOZU01000025.1"/>
</dbReference>
<dbReference type="CDD" id="cd21173">
    <property type="entry name" value="NucC-like"/>
    <property type="match status" value="1"/>
</dbReference>
<protein>
    <recommendedName>
        <fullName evidence="1">DUF6602 domain-containing protein</fullName>
    </recommendedName>
</protein>
<organism evidence="2 3">
    <name type="scientific">Acinetobacter bohemicus</name>
    <dbReference type="NCBI Taxonomy" id="1435036"/>
    <lineage>
        <taxon>Bacteria</taxon>
        <taxon>Pseudomonadati</taxon>
        <taxon>Pseudomonadota</taxon>
        <taxon>Gammaproteobacteria</taxon>
        <taxon>Moraxellales</taxon>
        <taxon>Moraxellaceae</taxon>
        <taxon>Acinetobacter</taxon>
    </lineage>
</organism>
<proteinExistence type="predicted"/>
<evidence type="ECO:0000313" key="3">
    <source>
        <dbReference type="Proteomes" id="UP000182827"/>
    </source>
</evidence>
<feature type="domain" description="DUF6602" evidence="1">
    <location>
        <begin position="19"/>
        <end position="124"/>
    </location>
</feature>
<dbReference type="Proteomes" id="UP000182827">
    <property type="component" value="Unassembled WGS sequence"/>
</dbReference>
<evidence type="ECO:0000259" key="1">
    <source>
        <dbReference type="Pfam" id="PF20247"/>
    </source>
</evidence>
<reference evidence="3" key="1">
    <citation type="submission" date="2016-10" db="EMBL/GenBank/DDBJ databases">
        <authorList>
            <person name="Varghese N."/>
            <person name="Submissions S."/>
        </authorList>
    </citation>
    <scope>NUCLEOTIDE SEQUENCE [LARGE SCALE GENOMIC DNA]</scope>
    <source>
        <strain evidence="3">ANC 5076</strain>
    </source>
</reference>
<keyword evidence="3" id="KW-1185">Reference proteome</keyword>
<name>A0A1I6VGK9_9GAMM</name>
<dbReference type="EMBL" id="FOZU01000025">
    <property type="protein sequence ID" value="SFT12614.1"/>
    <property type="molecule type" value="Genomic_DNA"/>
</dbReference>
<dbReference type="InterPro" id="IPR046537">
    <property type="entry name" value="DUF6602"/>
</dbReference>
<dbReference type="Pfam" id="PF20247">
    <property type="entry name" value="DUF6602"/>
    <property type="match status" value="1"/>
</dbReference>
<gene>
    <name evidence="2" type="ORF">SAMN05444586_102538</name>
</gene>
<dbReference type="AlphaFoldDB" id="A0A1I6VGK9"/>
<evidence type="ECO:0000313" key="2">
    <source>
        <dbReference type="EMBL" id="SFT12614.1"/>
    </source>
</evidence>
<accession>A0A1I6VGK9</accession>